<evidence type="ECO:0000313" key="3">
    <source>
        <dbReference type="Proteomes" id="UP001466331"/>
    </source>
</evidence>
<sequence>MLILLFVKVVIVVRQRGGCIYRADIEELEHKLAGSDILIFGSPTNWANMSSLMLNFFERLFGFLIKERDGAPPLKNLPGGRMVVLITACYTPFPFNLFF</sequence>
<evidence type="ECO:0000313" key="2">
    <source>
        <dbReference type="EMBL" id="MEM5948256.1"/>
    </source>
</evidence>
<dbReference type="RefSeq" id="WP_420069709.1">
    <property type="nucleotide sequence ID" value="NZ_JBCHKQ010000003.1"/>
</dbReference>
<dbReference type="Gene3D" id="3.40.50.360">
    <property type="match status" value="1"/>
</dbReference>
<gene>
    <name evidence="2" type="ORF">WKV44_06845</name>
</gene>
<dbReference type="SUPFAM" id="SSF52218">
    <property type="entry name" value="Flavoproteins"/>
    <property type="match status" value="1"/>
</dbReference>
<name>A0ABU9UCT1_9SPIR</name>
<accession>A0ABU9UCT1</accession>
<organism evidence="2 3">
    <name type="scientific">Rarispira pelagica</name>
    <dbReference type="NCBI Taxonomy" id="3141764"/>
    <lineage>
        <taxon>Bacteria</taxon>
        <taxon>Pseudomonadati</taxon>
        <taxon>Spirochaetota</taxon>
        <taxon>Spirochaetia</taxon>
        <taxon>Winmispirales</taxon>
        <taxon>Winmispiraceae</taxon>
        <taxon>Rarispira</taxon>
    </lineage>
</organism>
<dbReference type="Proteomes" id="UP001466331">
    <property type="component" value="Unassembled WGS sequence"/>
</dbReference>
<reference evidence="2 3" key="1">
    <citation type="submission" date="2024-03" db="EMBL/GenBank/DDBJ databases">
        <title>Ignisphaera cupida sp. nov., a hyperthermophilic hydrolytic archaeon from a hot spring of Kamchatka, and proposal of Ignisphaeraceae fam. nov.</title>
        <authorList>
            <person name="Podosokorskaya O.A."/>
            <person name="Elcheninov A.G."/>
            <person name="Maltseva A.I."/>
            <person name="Zayulina K.S."/>
            <person name="Novikov A."/>
            <person name="Merkel A.Y."/>
        </authorList>
    </citation>
    <scope>NUCLEOTIDE SEQUENCE [LARGE SCALE GENOMIC DNA]</scope>
    <source>
        <strain evidence="2 3">38H-sp</strain>
    </source>
</reference>
<dbReference type="InterPro" id="IPR029039">
    <property type="entry name" value="Flavoprotein-like_sf"/>
</dbReference>
<feature type="domain" description="NADPH-dependent FMN reductase-like" evidence="1">
    <location>
        <begin position="19"/>
        <end position="80"/>
    </location>
</feature>
<comment type="caution">
    <text evidence="2">The sequence shown here is derived from an EMBL/GenBank/DDBJ whole genome shotgun (WGS) entry which is preliminary data.</text>
</comment>
<dbReference type="EMBL" id="JBCHKQ010000003">
    <property type="protein sequence ID" value="MEM5948256.1"/>
    <property type="molecule type" value="Genomic_DNA"/>
</dbReference>
<proteinExistence type="predicted"/>
<keyword evidence="3" id="KW-1185">Reference proteome</keyword>
<protein>
    <submittedName>
        <fullName evidence="2">NAD(P)H-dependent oxidoreductase</fullName>
    </submittedName>
</protein>
<dbReference type="InterPro" id="IPR005025">
    <property type="entry name" value="FMN_Rdtase-like_dom"/>
</dbReference>
<dbReference type="Pfam" id="PF03358">
    <property type="entry name" value="FMN_red"/>
    <property type="match status" value="1"/>
</dbReference>
<evidence type="ECO:0000259" key="1">
    <source>
        <dbReference type="Pfam" id="PF03358"/>
    </source>
</evidence>